<dbReference type="Gene3D" id="3.30.450.20">
    <property type="entry name" value="PAS domain"/>
    <property type="match status" value="4"/>
</dbReference>
<dbReference type="PROSITE" id="PS50113">
    <property type="entry name" value="PAC"/>
    <property type="match status" value="3"/>
</dbReference>
<dbReference type="InterPro" id="IPR035919">
    <property type="entry name" value="EAL_sf"/>
</dbReference>
<dbReference type="SUPFAM" id="SSF55785">
    <property type="entry name" value="PYP-like sensor domain (PAS domain)"/>
    <property type="match status" value="4"/>
</dbReference>
<feature type="domain" description="PAC" evidence="3">
    <location>
        <begin position="520"/>
        <end position="572"/>
    </location>
</feature>
<dbReference type="CDD" id="cd00130">
    <property type="entry name" value="PAS"/>
    <property type="match status" value="3"/>
</dbReference>
<dbReference type="InterPro" id="IPR029787">
    <property type="entry name" value="Nucleotide_cyclase"/>
</dbReference>
<dbReference type="Gene3D" id="3.30.70.270">
    <property type="match status" value="1"/>
</dbReference>
<dbReference type="PIRSF" id="PIRSF005925">
    <property type="entry name" value="Dos"/>
    <property type="match status" value="1"/>
</dbReference>
<dbReference type="Pfam" id="PF00989">
    <property type="entry name" value="PAS"/>
    <property type="match status" value="1"/>
</dbReference>
<dbReference type="InterPro" id="IPR043128">
    <property type="entry name" value="Rev_trsase/Diguanyl_cyclase"/>
</dbReference>
<dbReference type="NCBIfam" id="TIGR00229">
    <property type="entry name" value="sensory_box"/>
    <property type="match status" value="3"/>
</dbReference>
<evidence type="ECO:0000259" key="4">
    <source>
        <dbReference type="PROSITE" id="PS50883"/>
    </source>
</evidence>
<dbReference type="Pfam" id="PF08447">
    <property type="entry name" value="PAS_3"/>
    <property type="match status" value="1"/>
</dbReference>
<organism evidence="6">
    <name type="scientific">mine drainage metagenome</name>
    <dbReference type="NCBI Taxonomy" id="410659"/>
    <lineage>
        <taxon>unclassified sequences</taxon>
        <taxon>metagenomes</taxon>
        <taxon>ecological metagenomes</taxon>
    </lineage>
</organism>
<feature type="transmembrane region" description="Helical" evidence="1">
    <location>
        <begin position="39"/>
        <end position="62"/>
    </location>
</feature>
<dbReference type="PANTHER" id="PTHR44757">
    <property type="entry name" value="DIGUANYLATE CYCLASE DGCP"/>
    <property type="match status" value="1"/>
</dbReference>
<sequence>MDKRLTPASIALSYAVFAALWIFASDRLLALFLPDHELILWVSLFKGLFFVAATAVLLYLLMRKLLSQATARDKQLKLFHDLPFIGMAISSPDSKAWLYTNDRLCDMLGYTRAEIQQTTWADITHPDDLDGNVEQFERMKAGEVDGYTLEKRFIRKDGSPINATINVKCTRGPDGKANYIVALIDDITQRKRAELALRKSEATYRSLFDNMLNGLAHYRMIFRDGVPVDYEFIAVNPAFEQTTGLRDVVGKKVSEIIPGYAEANPDSLQVFGKVAQTGEPARWEHYLAALDKWFSFSIYSPAPGEFVVVHDDITERKRADEALRESENRFRNIFNSANDGILLADAVTRKFIMSNPAVQHMLGYSEEELLGLKVDDIHVAEELPDVLAQFTRRLSGESRSTHNVSVKRKDGSVFYADISASPITINGKLSLIGNFRDISERKRNEDALRQAATVFQNSHNGIIITDLQGNIVAVNQSFVKHTDYAEAELLGKNPRILHSGRQGRDFYRKMWANILEAGFWQGEVWNRRKNGEVYPTWLAISAVRNDQDVTTHYVGISSDLSQLKQSEAEREHLAHFDPLTDLPNRLLLQSHLAHALAHAQRHRTQLGVLYIDLDRFKNINDSMGYLVGDELLVNLTERLTMHMRSEDMLARLGGDEFLMVLEQINSPEDTAIVARSLLELLSQPFVLPGGQEIFIGASIGISIYPNDGDSAEQMIQHADAAMHQAKKQGRNTYRFYTDALTRAAGEHLELENRLRHAIGANQLRVYYQPQVDIASGHIVGAEALVRWQDPERGLIQPVNFIRLAEETGLIGAIGEWVLKETCLQGKRWIDAGLPFLTLAVNLSPHQFMRGNIVELVSKVLAQTGFPADRLELELTESALMEQEEDAVKMLHLLRAQDIRLAIDDFGTGYSSLAYLKRFPLDILKIDKSFVDDIPFHQDDMEIASTIIAMGHILGFKVLAEGVETAEQLEFLKEKGCDMYQGYLTSPPVPAEDFEKMLAEKMQK</sequence>
<dbReference type="GO" id="GO:0006355">
    <property type="term" value="P:regulation of DNA-templated transcription"/>
    <property type="evidence" value="ECO:0007669"/>
    <property type="project" value="InterPro"/>
</dbReference>
<dbReference type="InterPro" id="IPR000700">
    <property type="entry name" value="PAS-assoc_C"/>
</dbReference>
<dbReference type="InterPro" id="IPR001610">
    <property type="entry name" value="PAC"/>
</dbReference>
<feature type="domain" description="PAC" evidence="3">
    <location>
        <begin position="147"/>
        <end position="199"/>
    </location>
</feature>
<feature type="domain" description="PAS" evidence="2">
    <location>
        <begin position="447"/>
        <end position="493"/>
    </location>
</feature>
<dbReference type="Pfam" id="PF00563">
    <property type="entry name" value="EAL"/>
    <property type="match status" value="1"/>
</dbReference>
<feature type="domain" description="EAL" evidence="4">
    <location>
        <begin position="747"/>
        <end position="1001"/>
    </location>
</feature>
<name>A0A1J5RMQ2_9ZZZZ</name>
<dbReference type="Pfam" id="PF13426">
    <property type="entry name" value="PAS_9"/>
    <property type="match status" value="1"/>
</dbReference>
<dbReference type="EMBL" id="MLJW01000139">
    <property type="protein sequence ID" value="OIQ97009.1"/>
    <property type="molecule type" value="Genomic_DNA"/>
</dbReference>
<dbReference type="PROSITE" id="PS50883">
    <property type="entry name" value="EAL"/>
    <property type="match status" value="1"/>
</dbReference>
<keyword evidence="1" id="KW-1133">Transmembrane helix</keyword>
<dbReference type="AlphaFoldDB" id="A0A1J5RMQ2"/>
<gene>
    <name evidence="6" type="primary">gmr_113</name>
    <name evidence="6" type="ORF">GALL_209520</name>
</gene>
<dbReference type="PROSITE" id="PS50887">
    <property type="entry name" value="GGDEF"/>
    <property type="match status" value="1"/>
</dbReference>
<dbReference type="NCBIfam" id="TIGR00254">
    <property type="entry name" value="GGDEF"/>
    <property type="match status" value="1"/>
</dbReference>
<dbReference type="SUPFAM" id="SSF141868">
    <property type="entry name" value="EAL domain-like"/>
    <property type="match status" value="1"/>
</dbReference>
<dbReference type="CDD" id="cd01949">
    <property type="entry name" value="GGDEF"/>
    <property type="match status" value="1"/>
</dbReference>
<evidence type="ECO:0000256" key="1">
    <source>
        <dbReference type="SAM" id="Phobius"/>
    </source>
</evidence>
<feature type="domain" description="PAS" evidence="2">
    <location>
        <begin position="98"/>
        <end position="143"/>
    </location>
</feature>
<comment type="caution">
    <text evidence="6">The sequence shown here is derived from an EMBL/GenBank/DDBJ whole genome shotgun (WGS) entry which is preliminary data.</text>
</comment>
<dbReference type="InterPro" id="IPR000160">
    <property type="entry name" value="GGDEF_dom"/>
</dbReference>
<dbReference type="SUPFAM" id="SSF55073">
    <property type="entry name" value="Nucleotide cyclase"/>
    <property type="match status" value="1"/>
</dbReference>
<dbReference type="InterPro" id="IPR000014">
    <property type="entry name" value="PAS"/>
</dbReference>
<dbReference type="Gene3D" id="3.20.20.450">
    <property type="entry name" value="EAL domain"/>
    <property type="match status" value="1"/>
</dbReference>
<dbReference type="SMART" id="SM00091">
    <property type="entry name" value="PAS"/>
    <property type="match status" value="4"/>
</dbReference>
<dbReference type="InterPro" id="IPR052155">
    <property type="entry name" value="Biofilm_reg_signaling"/>
</dbReference>
<evidence type="ECO:0000259" key="2">
    <source>
        <dbReference type="PROSITE" id="PS50112"/>
    </source>
</evidence>
<protein>
    <submittedName>
        <fullName evidence="6">Cyclic di-GMP phosphodiesterase Gmr</fullName>
        <ecNumber evidence="6">3.1.4.52</ecNumber>
    </submittedName>
</protein>
<dbReference type="InterPro" id="IPR013655">
    <property type="entry name" value="PAS_fold_3"/>
</dbReference>
<evidence type="ECO:0000259" key="3">
    <source>
        <dbReference type="PROSITE" id="PS50113"/>
    </source>
</evidence>
<dbReference type="Pfam" id="PF00990">
    <property type="entry name" value="GGDEF"/>
    <property type="match status" value="1"/>
</dbReference>
<dbReference type="Pfam" id="PF13188">
    <property type="entry name" value="PAS_8"/>
    <property type="match status" value="1"/>
</dbReference>
<dbReference type="GO" id="GO:0071111">
    <property type="term" value="F:cyclic-guanylate-specific phosphodiesterase activity"/>
    <property type="evidence" value="ECO:0007669"/>
    <property type="project" value="UniProtKB-EC"/>
</dbReference>
<dbReference type="PANTHER" id="PTHR44757:SF2">
    <property type="entry name" value="BIOFILM ARCHITECTURE MAINTENANCE PROTEIN MBAA"/>
    <property type="match status" value="1"/>
</dbReference>
<keyword evidence="1" id="KW-0812">Transmembrane</keyword>
<dbReference type="CDD" id="cd01948">
    <property type="entry name" value="EAL"/>
    <property type="match status" value="1"/>
</dbReference>
<keyword evidence="6" id="KW-0378">Hydrolase</keyword>
<accession>A0A1J5RMQ2</accession>
<dbReference type="InterPro" id="IPR012226">
    <property type="entry name" value="Diguanyl_cyclase/Pdiesterase"/>
</dbReference>
<reference evidence="6" key="1">
    <citation type="submission" date="2016-10" db="EMBL/GenBank/DDBJ databases">
        <title>Sequence of Gallionella enrichment culture.</title>
        <authorList>
            <person name="Poehlein A."/>
            <person name="Muehling M."/>
            <person name="Daniel R."/>
        </authorList>
    </citation>
    <scope>NUCLEOTIDE SEQUENCE</scope>
</reference>
<keyword evidence="1" id="KW-0472">Membrane</keyword>
<dbReference type="InterPro" id="IPR035965">
    <property type="entry name" value="PAS-like_dom_sf"/>
</dbReference>
<dbReference type="SMART" id="SM00052">
    <property type="entry name" value="EAL"/>
    <property type="match status" value="1"/>
</dbReference>
<dbReference type="InterPro" id="IPR013767">
    <property type="entry name" value="PAS_fold"/>
</dbReference>
<feature type="domain" description="PAC" evidence="3">
    <location>
        <begin position="400"/>
        <end position="450"/>
    </location>
</feature>
<dbReference type="PROSITE" id="PS50112">
    <property type="entry name" value="PAS"/>
    <property type="match status" value="3"/>
</dbReference>
<feature type="transmembrane region" description="Helical" evidence="1">
    <location>
        <begin position="12"/>
        <end position="33"/>
    </location>
</feature>
<feature type="domain" description="PAS" evidence="2">
    <location>
        <begin position="326"/>
        <end position="397"/>
    </location>
</feature>
<dbReference type="InterPro" id="IPR001633">
    <property type="entry name" value="EAL_dom"/>
</dbReference>
<evidence type="ECO:0000313" key="6">
    <source>
        <dbReference type="EMBL" id="OIQ97009.1"/>
    </source>
</evidence>
<dbReference type="SMART" id="SM00086">
    <property type="entry name" value="PAC"/>
    <property type="match status" value="3"/>
</dbReference>
<dbReference type="FunFam" id="3.20.20.450:FF:000001">
    <property type="entry name" value="Cyclic di-GMP phosphodiesterase yahA"/>
    <property type="match status" value="1"/>
</dbReference>
<evidence type="ECO:0000259" key="5">
    <source>
        <dbReference type="PROSITE" id="PS50887"/>
    </source>
</evidence>
<dbReference type="EC" id="3.1.4.52" evidence="6"/>
<proteinExistence type="predicted"/>
<feature type="domain" description="GGDEF" evidence="5">
    <location>
        <begin position="604"/>
        <end position="738"/>
    </location>
</feature>
<dbReference type="SMART" id="SM00267">
    <property type="entry name" value="GGDEF"/>
    <property type="match status" value="1"/>
</dbReference>